<dbReference type="PANTHER" id="PTHR48182:SF2">
    <property type="entry name" value="PROTEIN SERAC1"/>
    <property type="match status" value="1"/>
</dbReference>
<keyword evidence="5" id="KW-0496">Mitochondrion</keyword>
<accession>A0ABP0VAK2</accession>
<proteinExistence type="predicted"/>
<dbReference type="InterPro" id="IPR029058">
    <property type="entry name" value="AB_hydrolase_fold"/>
</dbReference>
<comment type="caution">
    <text evidence="7">The sequence shown here is derived from an EMBL/GenBank/DDBJ whole genome shotgun (WGS) entry which is preliminary data.</text>
</comment>
<gene>
    <name evidence="7" type="ORF">CSSPJE1EN1_LOCUS25323</name>
</gene>
<sequence>MDASSSDWPVHQLWPPSGDKRRTDLDIVLFHGLQLTANDINHAWTSTWTQRGHDNVCWPREWLPCDLGEAVRIFSVSYDAHVVTSPHDHVSEIADNLFQNIVDRRYKWQRPIVLIGHSLGGLVLKSLGGLVLKSLVVKFERESTIRSPSNSFSQATARRAKLFLRNVRGVAFYAVPHAGSTNICTYVNKLFRCKNRHHRGIMGTIKPYRRDMNQLSVDFDRIVTEYEINIYAFCEGRPMEQGILVEFSSAQQSARNNCYKVEDANHMEVCKPCSKAHPSYALLLQFIIDCGKVAREFDQALQKVHDLHQSTFENYPTFQVKWRYWCSP</sequence>
<evidence type="ECO:0000256" key="1">
    <source>
        <dbReference type="ARBA" id="ARBA00004173"/>
    </source>
</evidence>
<evidence type="ECO:0000256" key="3">
    <source>
        <dbReference type="ARBA" id="ARBA00004370"/>
    </source>
</evidence>
<dbReference type="InterPro" id="IPR052374">
    <property type="entry name" value="SERAC1"/>
</dbReference>
<name>A0ABP0VAK2_9BRYO</name>
<reference evidence="7" key="1">
    <citation type="submission" date="2024-02" db="EMBL/GenBank/DDBJ databases">
        <authorList>
            <consortium name="ELIXIR-Norway"/>
            <consortium name="Elixir Norway"/>
        </authorList>
    </citation>
    <scope>NUCLEOTIDE SEQUENCE</scope>
</reference>
<protein>
    <recommendedName>
        <fullName evidence="9">DUF676 domain-containing protein</fullName>
    </recommendedName>
</protein>
<evidence type="ECO:0000313" key="7">
    <source>
        <dbReference type="EMBL" id="CAK9249945.1"/>
    </source>
</evidence>
<evidence type="ECO:0000256" key="6">
    <source>
        <dbReference type="ARBA" id="ARBA00023136"/>
    </source>
</evidence>
<dbReference type="Proteomes" id="UP001497444">
    <property type="component" value="Unassembled WGS sequence"/>
</dbReference>
<organism evidence="7 8">
    <name type="scientific">Sphagnum jensenii</name>
    <dbReference type="NCBI Taxonomy" id="128206"/>
    <lineage>
        <taxon>Eukaryota</taxon>
        <taxon>Viridiplantae</taxon>
        <taxon>Streptophyta</taxon>
        <taxon>Embryophyta</taxon>
        <taxon>Bryophyta</taxon>
        <taxon>Sphagnophytina</taxon>
        <taxon>Sphagnopsida</taxon>
        <taxon>Sphagnales</taxon>
        <taxon>Sphagnaceae</taxon>
        <taxon>Sphagnum</taxon>
    </lineage>
</organism>
<dbReference type="Gene3D" id="3.40.50.1820">
    <property type="entry name" value="alpha/beta hydrolase"/>
    <property type="match status" value="1"/>
</dbReference>
<evidence type="ECO:0000256" key="2">
    <source>
        <dbReference type="ARBA" id="ARBA00004240"/>
    </source>
</evidence>
<dbReference type="PANTHER" id="PTHR48182">
    <property type="entry name" value="PROTEIN SERAC1"/>
    <property type="match status" value="1"/>
</dbReference>
<keyword evidence="6" id="KW-0472">Membrane</keyword>
<dbReference type="SUPFAM" id="SSF53474">
    <property type="entry name" value="alpha/beta-Hydrolases"/>
    <property type="match status" value="1"/>
</dbReference>
<evidence type="ECO:0008006" key="9">
    <source>
        <dbReference type="Google" id="ProtNLM"/>
    </source>
</evidence>
<evidence type="ECO:0000256" key="5">
    <source>
        <dbReference type="ARBA" id="ARBA00023128"/>
    </source>
</evidence>
<keyword evidence="8" id="KW-1185">Reference proteome</keyword>
<keyword evidence="4" id="KW-0256">Endoplasmic reticulum</keyword>
<evidence type="ECO:0000256" key="4">
    <source>
        <dbReference type="ARBA" id="ARBA00022824"/>
    </source>
</evidence>
<evidence type="ECO:0000313" key="8">
    <source>
        <dbReference type="Proteomes" id="UP001497444"/>
    </source>
</evidence>
<dbReference type="EMBL" id="CAXAQS010000073">
    <property type="protein sequence ID" value="CAK9249945.1"/>
    <property type="molecule type" value="Genomic_DNA"/>
</dbReference>
<comment type="subcellular location">
    <subcellularLocation>
        <location evidence="2">Endoplasmic reticulum</location>
    </subcellularLocation>
    <subcellularLocation>
        <location evidence="3">Membrane</location>
    </subcellularLocation>
    <subcellularLocation>
        <location evidence="1">Mitochondrion</location>
    </subcellularLocation>
</comment>